<dbReference type="Pfam" id="PF02338">
    <property type="entry name" value="OTU"/>
    <property type="match status" value="1"/>
</dbReference>
<dbReference type="GO" id="GO:0004843">
    <property type="term" value="F:cysteine-type deubiquitinase activity"/>
    <property type="evidence" value="ECO:0007669"/>
    <property type="project" value="TreeGrafter"/>
</dbReference>
<dbReference type="PANTHER" id="PTHR12419:SF10">
    <property type="entry name" value="DEUBIQUITINASE OTUD6B"/>
    <property type="match status" value="1"/>
</dbReference>
<dbReference type="InParanoid" id="A0A7M7J6J2"/>
<evidence type="ECO:0000313" key="5">
    <source>
        <dbReference type="Proteomes" id="UP000594260"/>
    </source>
</evidence>
<dbReference type="RefSeq" id="XP_022646861.1">
    <property type="nucleotide sequence ID" value="XM_022791126.1"/>
</dbReference>
<keyword evidence="5" id="KW-1185">Reference proteome</keyword>
<dbReference type="Proteomes" id="UP000594260">
    <property type="component" value="Unplaced"/>
</dbReference>
<dbReference type="PANTHER" id="PTHR12419">
    <property type="entry name" value="OTU DOMAIN CONTAINING PROTEIN"/>
    <property type="match status" value="1"/>
</dbReference>
<dbReference type="InterPro" id="IPR050704">
    <property type="entry name" value="Peptidase_C85-like"/>
</dbReference>
<evidence type="ECO:0000313" key="4">
    <source>
        <dbReference type="EnsemblMetazoa" id="XP_022646863"/>
    </source>
</evidence>
<dbReference type="PROSITE" id="PS50802">
    <property type="entry name" value="OTU"/>
    <property type="match status" value="1"/>
</dbReference>
<dbReference type="CDD" id="cd22748">
    <property type="entry name" value="OTU_OTUD6-like"/>
    <property type="match status" value="1"/>
</dbReference>
<keyword evidence="1" id="KW-0175">Coiled coil</keyword>
<reference evidence="4" key="1">
    <citation type="submission" date="2021-01" db="UniProtKB">
        <authorList>
            <consortium name="EnsemblMetazoa"/>
        </authorList>
    </citation>
    <scope>IDENTIFICATION</scope>
</reference>
<protein>
    <recommendedName>
        <fullName evidence="3">OTU domain-containing protein</fullName>
    </recommendedName>
</protein>
<name>A0A7M7J6J2_VARDE</name>
<dbReference type="InterPro" id="IPR003323">
    <property type="entry name" value="OTU_dom"/>
</dbReference>
<dbReference type="OMA" id="YELGAHY"/>
<evidence type="ECO:0000256" key="1">
    <source>
        <dbReference type="SAM" id="Coils"/>
    </source>
</evidence>
<evidence type="ECO:0000259" key="3">
    <source>
        <dbReference type="PROSITE" id="PS50802"/>
    </source>
</evidence>
<dbReference type="KEGG" id="vde:111244254"/>
<feature type="coiled-coil region" evidence="1">
    <location>
        <begin position="13"/>
        <end position="73"/>
    </location>
</feature>
<dbReference type="EnsemblMetazoa" id="XM_022791126">
    <property type="protein sequence ID" value="XP_022646861"/>
    <property type="gene ID" value="LOC111244254"/>
</dbReference>
<dbReference type="Gene3D" id="3.90.70.80">
    <property type="match status" value="1"/>
</dbReference>
<dbReference type="FunCoup" id="A0A7M7J6J2">
    <property type="interactions" value="206"/>
</dbReference>
<feature type="compositionally biased region" description="Acidic residues" evidence="2">
    <location>
        <begin position="94"/>
        <end position="103"/>
    </location>
</feature>
<dbReference type="AlphaFoldDB" id="A0A7M7J6J2"/>
<dbReference type="EnsemblMetazoa" id="XM_022791127">
    <property type="protein sequence ID" value="XP_022646862"/>
    <property type="gene ID" value="LOC111244254"/>
</dbReference>
<evidence type="ECO:0000256" key="2">
    <source>
        <dbReference type="SAM" id="MobiDB-lite"/>
    </source>
</evidence>
<feature type="domain" description="OTU" evidence="3">
    <location>
        <begin position="163"/>
        <end position="300"/>
    </location>
</feature>
<feature type="coiled-coil region" evidence="1">
    <location>
        <begin position="112"/>
        <end position="139"/>
    </location>
</feature>
<feature type="region of interest" description="Disordered" evidence="2">
    <location>
        <begin position="85"/>
        <end position="109"/>
    </location>
</feature>
<sequence length="311" mass="36015">MSTESTKTLGETVDTLTLNFEELEIKHKKERKDLQASIMQLKKAVPKGDKKRLKETQQRITQMEADFEKKCQEEIQQIQAQEKINCPTGPAENGDVEDGDEDVYNGGDTGVRKISKAEKRREKKRLMELERNRRIAEEEKQSEGRPRAIEDQLLKKKLAEKKMRIHQIAADGNCLFSAVAHQLLTRYGETISVMEVRRRCVHHLRQNREDFEPFLEESVDFDEYCSKMETDPSRWGGNLELRAISQEMELLITVYQAQAPPFEFGNGPDTESNSEKRHLRLSYHHHLIWTGAHYNSVVDMRPDETDGESVS</sequence>
<dbReference type="InterPro" id="IPR038765">
    <property type="entry name" value="Papain-like_cys_pep_sf"/>
</dbReference>
<dbReference type="EnsemblMetazoa" id="XM_022791128">
    <property type="protein sequence ID" value="XP_022646863"/>
    <property type="gene ID" value="LOC111244254"/>
</dbReference>
<dbReference type="GeneID" id="111244254"/>
<dbReference type="SUPFAM" id="SSF54001">
    <property type="entry name" value="Cysteine proteinases"/>
    <property type="match status" value="1"/>
</dbReference>
<dbReference type="RefSeq" id="XP_022646863.1">
    <property type="nucleotide sequence ID" value="XM_022791128.1"/>
</dbReference>
<accession>A0A7M7J6J2</accession>
<dbReference type="GO" id="GO:0016579">
    <property type="term" value="P:protein deubiquitination"/>
    <property type="evidence" value="ECO:0007669"/>
    <property type="project" value="TreeGrafter"/>
</dbReference>
<proteinExistence type="predicted"/>
<dbReference type="RefSeq" id="XP_022646862.1">
    <property type="nucleotide sequence ID" value="XM_022791127.1"/>
</dbReference>
<organism evidence="4 5">
    <name type="scientific">Varroa destructor</name>
    <name type="common">Honeybee mite</name>
    <dbReference type="NCBI Taxonomy" id="109461"/>
    <lineage>
        <taxon>Eukaryota</taxon>
        <taxon>Metazoa</taxon>
        <taxon>Ecdysozoa</taxon>
        <taxon>Arthropoda</taxon>
        <taxon>Chelicerata</taxon>
        <taxon>Arachnida</taxon>
        <taxon>Acari</taxon>
        <taxon>Parasitiformes</taxon>
        <taxon>Mesostigmata</taxon>
        <taxon>Gamasina</taxon>
        <taxon>Dermanyssoidea</taxon>
        <taxon>Varroidae</taxon>
        <taxon>Varroa</taxon>
    </lineage>
</organism>